<dbReference type="EMBL" id="KZ772739">
    <property type="protein sequence ID" value="PTQ36022.1"/>
    <property type="molecule type" value="Genomic_DNA"/>
</dbReference>
<dbReference type="Gramene" id="Mp7g18830.1">
    <property type="protein sequence ID" value="Mp7g18830.1.cds1"/>
    <property type="gene ID" value="Mp7g18830"/>
</dbReference>
<dbReference type="AlphaFoldDB" id="A0A2R6WQ89"/>
<dbReference type="Proteomes" id="UP000244005">
    <property type="component" value="Unassembled WGS sequence"/>
</dbReference>
<name>A0A2R6WQ89_MARPO</name>
<proteinExistence type="predicted"/>
<organism evidence="1 2">
    <name type="scientific">Marchantia polymorpha</name>
    <name type="common">Common liverwort</name>
    <name type="synonym">Marchantia aquatica</name>
    <dbReference type="NCBI Taxonomy" id="3197"/>
    <lineage>
        <taxon>Eukaryota</taxon>
        <taxon>Viridiplantae</taxon>
        <taxon>Streptophyta</taxon>
        <taxon>Embryophyta</taxon>
        <taxon>Marchantiophyta</taxon>
        <taxon>Marchantiopsida</taxon>
        <taxon>Marchantiidae</taxon>
        <taxon>Marchantiales</taxon>
        <taxon>Marchantiaceae</taxon>
        <taxon>Marchantia</taxon>
    </lineage>
</organism>
<protein>
    <submittedName>
        <fullName evidence="1">Uncharacterized protein</fullName>
    </submittedName>
</protein>
<reference evidence="2" key="1">
    <citation type="journal article" date="2017" name="Cell">
        <title>Insights into land plant evolution garnered from the Marchantia polymorpha genome.</title>
        <authorList>
            <person name="Bowman J.L."/>
            <person name="Kohchi T."/>
            <person name="Yamato K.T."/>
            <person name="Jenkins J."/>
            <person name="Shu S."/>
            <person name="Ishizaki K."/>
            <person name="Yamaoka S."/>
            <person name="Nishihama R."/>
            <person name="Nakamura Y."/>
            <person name="Berger F."/>
            <person name="Adam C."/>
            <person name="Aki S.S."/>
            <person name="Althoff F."/>
            <person name="Araki T."/>
            <person name="Arteaga-Vazquez M.A."/>
            <person name="Balasubrmanian S."/>
            <person name="Barry K."/>
            <person name="Bauer D."/>
            <person name="Boehm C.R."/>
            <person name="Briginshaw L."/>
            <person name="Caballero-Perez J."/>
            <person name="Catarino B."/>
            <person name="Chen F."/>
            <person name="Chiyoda S."/>
            <person name="Chovatia M."/>
            <person name="Davies K.M."/>
            <person name="Delmans M."/>
            <person name="Demura T."/>
            <person name="Dierschke T."/>
            <person name="Dolan L."/>
            <person name="Dorantes-Acosta A.E."/>
            <person name="Eklund D.M."/>
            <person name="Florent S.N."/>
            <person name="Flores-Sandoval E."/>
            <person name="Fujiyama A."/>
            <person name="Fukuzawa H."/>
            <person name="Galik B."/>
            <person name="Grimanelli D."/>
            <person name="Grimwood J."/>
            <person name="Grossniklaus U."/>
            <person name="Hamada T."/>
            <person name="Haseloff J."/>
            <person name="Hetherington A.J."/>
            <person name="Higo A."/>
            <person name="Hirakawa Y."/>
            <person name="Hundley H.N."/>
            <person name="Ikeda Y."/>
            <person name="Inoue K."/>
            <person name="Inoue S.I."/>
            <person name="Ishida S."/>
            <person name="Jia Q."/>
            <person name="Kakita M."/>
            <person name="Kanazawa T."/>
            <person name="Kawai Y."/>
            <person name="Kawashima T."/>
            <person name="Kennedy M."/>
            <person name="Kinose K."/>
            <person name="Kinoshita T."/>
            <person name="Kohara Y."/>
            <person name="Koide E."/>
            <person name="Komatsu K."/>
            <person name="Kopischke S."/>
            <person name="Kubo M."/>
            <person name="Kyozuka J."/>
            <person name="Lagercrantz U."/>
            <person name="Lin S.S."/>
            <person name="Lindquist E."/>
            <person name="Lipzen A.M."/>
            <person name="Lu C.W."/>
            <person name="De Luna E."/>
            <person name="Martienssen R.A."/>
            <person name="Minamino N."/>
            <person name="Mizutani M."/>
            <person name="Mizutani M."/>
            <person name="Mochizuki N."/>
            <person name="Monte I."/>
            <person name="Mosher R."/>
            <person name="Nagasaki H."/>
            <person name="Nakagami H."/>
            <person name="Naramoto S."/>
            <person name="Nishitani K."/>
            <person name="Ohtani M."/>
            <person name="Okamoto T."/>
            <person name="Okumura M."/>
            <person name="Phillips J."/>
            <person name="Pollak B."/>
            <person name="Reinders A."/>
            <person name="Rovekamp M."/>
            <person name="Sano R."/>
            <person name="Sawa S."/>
            <person name="Schmid M.W."/>
            <person name="Shirakawa M."/>
            <person name="Solano R."/>
            <person name="Spunde A."/>
            <person name="Suetsugu N."/>
            <person name="Sugano S."/>
            <person name="Sugiyama A."/>
            <person name="Sun R."/>
            <person name="Suzuki Y."/>
            <person name="Takenaka M."/>
            <person name="Takezawa D."/>
            <person name="Tomogane H."/>
            <person name="Tsuzuki M."/>
            <person name="Ueda T."/>
            <person name="Umeda M."/>
            <person name="Ward J.M."/>
            <person name="Watanabe Y."/>
            <person name="Yazaki K."/>
            <person name="Yokoyama R."/>
            <person name="Yoshitake Y."/>
            <person name="Yotsui I."/>
            <person name="Zachgo S."/>
            <person name="Schmutz J."/>
        </authorList>
    </citation>
    <scope>NUCLEOTIDE SEQUENCE [LARGE SCALE GENOMIC DNA]</scope>
    <source>
        <strain evidence="2">Tak-1</strain>
    </source>
</reference>
<keyword evidence="2" id="KW-1185">Reference proteome</keyword>
<sequence length="108" mass="12777">MSARPCDRSQETTIRNAPLPSLPFPTSSLLSHVFHGWKTLLQPSFHGTWGNYHNDYHSLAHGRCSRFLPFFNIFLFLSSKYIRRAHHSNRLTYDLLYNYSEIHHPEQY</sequence>
<gene>
    <name evidence="1" type="ORF">MARPO_0067s0094</name>
</gene>
<evidence type="ECO:0000313" key="2">
    <source>
        <dbReference type="Proteomes" id="UP000244005"/>
    </source>
</evidence>
<evidence type="ECO:0000313" key="1">
    <source>
        <dbReference type="EMBL" id="PTQ36022.1"/>
    </source>
</evidence>
<accession>A0A2R6WQ89</accession>